<accession>A0A1J7GG96</accession>
<organism evidence="1 2">
    <name type="scientific">Lupinus angustifolius</name>
    <name type="common">Narrow-leaved blue lupine</name>
    <dbReference type="NCBI Taxonomy" id="3871"/>
    <lineage>
        <taxon>Eukaryota</taxon>
        <taxon>Viridiplantae</taxon>
        <taxon>Streptophyta</taxon>
        <taxon>Embryophyta</taxon>
        <taxon>Tracheophyta</taxon>
        <taxon>Spermatophyta</taxon>
        <taxon>Magnoliopsida</taxon>
        <taxon>eudicotyledons</taxon>
        <taxon>Gunneridae</taxon>
        <taxon>Pentapetalae</taxon>
        <taxon>rosids</taxon>
        <taxon>fabids</taxon>
        <taxon>Fabales</taxon>
        <taxon>Fabaceae</taxon>
        <taxon>Papilionoideae</taxon>
        <taxon>50 kb inversion clade</taxon>
        <taxon>genistoids sensu lato</taxon>
        <taxon>core genistoids</taxon>
        <taxon>Genisteae</taxon>
        <taxon>Lupinus</taxon>
    </lineage>
</organism>
<dbReference type="AlphaFoldDB" id="A0A1J7GG96"/>
<dbReference type="Proteomes" id="UP000188354">
    <property type="component" value="Chromosome LG18"/>
</dbReference>
<sequence length="58" mass="6262">MVAMILLYDGGDDNTPMRQCGNGDNVLGFLSGSYLRGQVNPVLPGWIGFQTARNGSMR</sequence>
<gene>
    <name evidence="1" type="ORF">TanjilG_02946</name>
</gene>
<reference evidence="1 2" key="1">
    <citation type="journal article" date="2017" name="Plant Biotechnol. J.">
        <title>A comprehensive draft genome sequence for lupin (Lupinus angustifolius), an emerging health food: insights into plant-microbe interactions and legume evolution.</title>
        <authorList>
            <person name="Hane J.K."/>
            <person name="Ming Y."/>
            <person name="Kamphuis L.G."/>
            <person name="Nelson M.N."/>
            <person name="Garg G."/>
            <person name="Atkins C.A."/>
            <person name="Bayer P.E."/>
            <person name="Bravo A."/>
            <person name="Bringans S."/>
            <person name="Cannon S."/>
            <person name="Edwards D."/>
            <person name="Foley R."/>
            <person name="Gao L.L."/>
            <person name="Harrison M.J."/>
            <person name="Huang W."/>
            <person name="Hurgobin B."/>
            <person name="Li S."/>
            <person name="Liu C.W."/>
            <person name="McGrath A."/>
            <person name="Morahan G."/>
            <person name="Murray J."/>
            <person name="Weller J."/>
            <person name="Jian J."/>
            <person name="Singh K.B."/>
        </authorList>
    </citation>
    <scope>NUCLEOTIDE SEQUENCE [LARGE SCALE GENOMIC DNA]</scope>
    <source>
        <strain evidence="2">cv. Tanjil</strain>
        <tissue evidence="1">Whole plant</tissue>
    </source>
</reference>
<dbReference type="Gramene" id="OIV93409">
    <property type="protein sequence ID" value="OIV93409"/>
    <property type="gene ID" value="TanjilG_02946"/>
</dbReference>
<proteinExistence type="predicted"/>
<protein>
    <submittedName>
        <fullName evidence="1">Uncharacterized protein</fullName>
    </submittedName>
</protein>
<evidence type="ECO:0000313" key="1">
    <source>
        <dbReference type="EMBL" id="OIV93409.1"/>
    </source>
</evidence>
<keyword evidence="2" id="KW-1185">Reference proteome</keyword>
<evidence type="ECO:0000313" key="2">
    <source>
        <dbReference type="Proteomes" id="UP000188354"/>
    </source>
</evidence>
<name>A0A1J7GG96_LUPAN</name>
<dbReference type="EMBL" id="CM007378">
    <property type="protein sequence ID" value="OIV93409.1"/>
    <property type="molecule type" value="Genomic_DNA"/>
</dbReference>